<evidence type="ECO:0000313" key="1">
    <source>
        <dbReference type="EMBL" id="SCC78821.1"/>
    </source>
</evidence>
<accession>A0A1C4H1V8</accession>
<gene>
    <name evidence="1" type="ORF">GA0061077_0437</name>
</gene>
<organism evidence="1 2">
    <name type="scientific">Bifidobacterium commune</name>
    <dbReference type="NCBI Taxonomy" id="1505727"/>
    <lineage>
        <taxon>Bacteria</taxon>
        <taxon>Bacillati</taxon>
        <taxon>Actinomycetota</taxon>
        <taxon>Actinomycetes</taxon>
        <taxon>Bifidobacteriales</taxon>
        <taxon>Bifidobacteriaceae</taxon>
        <taxon>Bifidobacterium</taxon>
    </lineage>
</organism>
<reference evidence="2" key="1">
    <citation type="submission" date="2016-08" db="EMBL/GenBank/DDBJ databases">
        <authorList>
            <person name="Varghese N."/>
            <person name="Submissions Spin"/>
        </authorList>
    </citation>
    <scope>NUCLEOTIDE SEQUENCE [LARGE SCALE GENOMIC DNA]</scope>
    <source>
        <strain evidence="2">R-52791</strain>
    </source>
</reference>
<keyword evidence="2" id="KW-1185">Reference proteome</keyword>
<dbReference type="Proteomes" id="UP000242610">
    <property type="component" value="Unassembled WGS sequence"/>
</dbReference>
<evidence type="ECO:0000313" key="2">
    <source>
        <dbReference type="Proteomes" id="UP000242610"/>
    </source>
</evidence>
<name>A0A1C4H1V8_9BIFI</name>
<dbReference type="AlphaFoldDB" id="A0A1C4H1V8"/>
<dbReference type="EMBL" id="FMBL01000001">
    <property type="protein sequence ID" value="SCC78821.1"/>
    <property type="molecule type" value="Genomic_DNA"/>
</dbReference>
<dbReference type="STRING" id="1505727.GA0061077_0437"/>
<sequence>MHWWGWIILAVLMLLSLIAGLVYAGIHAIRATRVVAAAGEKVQSYLSAMSEPLEDESGVEPPLFTQPLSTAAHRYSLAQTVVEERRISRHNRHAKRWSNWKKRNLTQTPFNQDTKTTVTHSAKQDDDGSISLNQQLLLPAATTTINHKAATETL</sequence>
<proteinExistence type="predicted"/>
<protein>
    <submittedName>
        <fullName evidence="1">Uncharacterized protein</fullName>
    </submittedName>
</protein>